<keyword evidence="4 6" id="KW-1133">Transmembrane helix</keyword>
<name>A0A2U2DXS4_9HYPH</name>
<evidence type="ECO:0000256" key="1">
    <source>
        <dbReference type="ARBA" id="ARBA00004651"/>
    </source>
</evidence>
<feature type="transmembrane region" description="Helical" evidence="6">
    <location>
        <begin position="6"/>
        <end position="29"/>
    </location>
</feature>
<accession>A0A2U2DXS4</accession>
<evidence type="ECO:0000256" key="5">
    <source>
        <dbReference type="ARBA" id="ARBA00023136"/>
    </source>
</evidence>
<gene>
    <name evidence="7" type="ORF">DEM27_02770</name>
</gene>
<organism evidence="7 8">
    <name type="scientific">Metarhizobium album</name>
    <dbReference type="NCBI Taxonomy" id="2182425"/>
    <lineage>
        <taxon>Bacteria</taxon>
        <taxon>Pseudomonadati</taxon>
        <taxon>Pseudomonadota</taxon>
        <taxon>Alphaproteobacteria</taxon>
        <taxon>Hyphomicrobiales</taxon>
        <taxon>Rhizobiaceae</taxon>
        <taxon>Metarhizobium</taxon>
    </lineage>
</organism>
<dbReference type="PANTHER" id="PTHR30086">
    <property type="entry name" value="ARGININE EXPORTER PROTEIN ARGO"/>
    <property type="match status" value="1"/>
</dbReference>
<dbReference type="InterPro" id="IPR001123">
    <property type="entry name" value="LeuE-type"/>
</dbReference>
<dbReference type="Proteomes" id="UP000245252">
    <property type="component" value="Unassembled WGS sequence"/>
</dbReference>
<evidence type="ECO:0000256" key="3">
    <source>
        <dbReference type="ARBA" id="ARBA00022692"/>
    </source>
</evidence>
<dbReference type="GO" id="GO:0005886">
    <property type="term" value="C:plasma membrane"/>
    <property type="evidence" value="ECO:0007669"/>
    <property type="project" value="UniProtKB-SubCell"/>
</dbReference>
<feature type="transmembrane region" description="Helical" evidence="6">
    <location>
        <begin position="149"/>
        <end position="171"/>
    </location>
</feature>
<dbReference type="Pfam" id="PF01810">
    <property type="entry name" value="LysE"/>
    <property type="match status" value="1"/>
</dbReference>
<evidence type="ECO:0000313" key="8">
    <source>
        <dbReference type="Proteomes" id="UP000245252"/>
    </source>
</evidence>
<comment type="caution">
    <text evidence="7">The sequence shown here is derived from an EMBL/GenBank/DDBJ whole genome shotgun (WGS) entry which is preliminary data.</text>
</comment>
<sequence>MDYMGNLWLFLVLLFGIIVVPGLDMLFVMANALTNGRSAGFAATGGIMAGGAVHTLYGALGAGLIARWLPWLFVPMLVAGAAYMIWIGYTLMRSSITVDAVGRSDSRSLRTAFRQGALTCLINPKAYMFVLAVYPQFVRPEYGPVWQQALVMGVMTALMQLLVYGAVALAAGRSRDALIANPAATILVGRGAGLLLVVVAAVMLWQSIGSHFA</sequence>
<protein>
    <submittedName>
        <fullName evidence="7">LysE family translocator</fullName>
    </submittedName>
</protein>
<dbReference type="GO" id="GO:0015171">
    <property type="term" value="F:amino acid transmembrane transporter activity"/>
    <property type="evidence" value="ECO:0007669"/>
    <property type="project" value="TreeGrafter"/>
</dbReference>
<comment type="subcellular location">
    <subcellularLocation>
        <location evidence="1">Cell membrane</location>
        <topology evidence="1">Multi-pass membrane protein</topology>
    </subcellularLocation>
</comment>
<dbReference type="EMBL" id="QFBC01000001">
    <property type="protein sequence ID" value="PWE58125.1"/>
    <property type="molecule type" value="Genomic_DNA"/>
</dbReference>
<evidence type="ECO:0000313" key="7">
    <source>
        <dbReference type="EMBL" id="PWE58125.1"/>
    </source>
</evidence>
<evidence type="ECO:0000256" key="6">
    <source>
        <dbReference type="SAM" id="Phobius"/>
    </source>
</evidence>
<reference evidence="7 8" key="1">
    <citation type="submission" date="2018-05" db="EMBL/GenBank/DDBJ databases">
        <title>The draft genome of strain NS-104.</title>
        <authorList>
            <person name="Hang P."/>
            <person name="Jiang J."/>
        </authorList>
    </citation>
    <scope>NUCLEOTIDE SEQUENCE [LARGE SCALE GENOMIC DNA]</scope>
    <source>
        <strain evidence="7 8">NS-104</strain>
    </source>
</reference>
<keyword evidence="5 6" id="KW-0472">Membrane</keyword>
<keyword evidence="2" id="KW-1003">Cell membrane</keyword>
<proteinExistence type="predicted"/>
<dbReference type="RefSeq" id="WP_109456642.1">
    <property type="nucleotide sequence ID" value="NZ_QFBC01000001.1"/>
</dbReference>
<feature type="transmembrane region" description="Helical" evidence="6">
    <location>
        <begin position="41"/>
        <end position="65"/>
    </location>
</feature>
<evidence type="ECO:0000256" key="2">
    <source>
        <dbReference type="ARBA" id="ARBA00022475"/>
    </source>
</evidence>
<dbReference type="PANTHER" id="PTHR30086:SF20">
    <property type="entry name" value="ARGININE EXPORTER PROTEIN ARGO-RELATED"/>
    <property type="match status" value="1"/>
</dbReference>
<keyword evidence="8" id="KW-1185">Reference proteome</keyword>
<evidence type="ECO:0000256" key="4">
    <source>
        <dbReference type="ARBA" id="ARBA00022989"/>
    </source>
</evidence>
<dbReference type="AlphaFoldDB" id="A0A2U2DXS4"/>
<dbReference type="OrthoDB" id="9807053at2"/>
<feature type="transmembrane region" description="Helical" evidence="6">
    <location>
        <begin position="71"/>
        <end position="91"/>
    </location>
</feature>
<keyword evidence="3 6" id="KW-0812">Transmembrane</keyword>
<feature type="transmembrane region" description="Helical" evidence="6">
    <location>
        <begin position="183"/>
        <end position="205"/>
    </location>
</feature>